<evidence type="ECO:0000256" key="9">
    <source>
        <dbReference type="ARBA" id="ARBA00047651"/>
    </source>
</evidence>
<dbReference type="InterPro" id="IPR030656">
    <property type="entry name" value="ALAD_AS"/>
</dbReference>
<evidence type="ECO:0000256" key="7">
    <source>
        <dbReference type="ARBA" id="ARBA00023244"/>
    </source>
</evidence>
<evidence type="ECO:0000256" key="4">
    <source>
        <dbReference type="ARBA" id="ARBA00020771"/>
    </source>
</evidence>
<dbReference type="Gene3D" id="3.20.20.70">
    <property type="entry name" value="Aldolase class I"/>
    <property type="match status" value="1"/>
</dbReference>
<evidence type="ECO:0000313" key="10">
    <source>
        <dbReference type="EMBL" id="SVC50950.1"/>
    </source>
</evidence>
<evidence type="ECO:0000256" key="6">
    <source>
        <dbReference type="ARBA" id="ARBA00023239"/>
    </source>
</evidence>
<sequence length="338" mass="36393">MDAAQNLPRRTRRLRRDAATRALLQETHVTVDDLIWPLFVKDGEGDAEAVPSMPGVARHTIEGLVDECREASEAGIKAVALFPVTPTERKDAQGTEALNTNCLVLRAVRALKKVLPELLVITDVALDPYTTHGHDGELNAEGTDVDNDATVAILAKMAVCHAEAGVDWVAPSDMMDGRVGAIRTALDAAGHTGVSILAYSAKYASAFYGPFRDAIGSQSATGPAYLDKRTYQLNPANPRESMVEVALDIEEGADILMVKPAGAYLDILCRMRQLTDLPLAAYQVSGEYAQIHAAAERGWLDLAATRNESLLAIKRAGADLILTYFAKDIAQALQTVDE</sequence>
<gene>
    <name evidence="10" type="ORF">METZ01_LOCUS303804</name>
</gene>
<evidence type="ECO:0000256" key="1">
    <source>
        <dbReference type="ARBA" id="ARBA00004694"/>
    </source>
</evidence>
<dbReference type="InterPro" id="IPR001731">
    <property type="entry name" value="ALAD"/>
</dbReference>
<dbReference type="EMBL" id="UINC01095122">
    <property type="protein sequence ID" value="SVC50950.1"/>
    <property type="molecule type" value="Genomic_DNA"/>
</dbReference>
<dbReference type="FunFam" id="3.20.20.70:FF:000019">
    <property type="entry name" value="Delta-aminolevulinic acid dehydratase"/>
    <property type="match status" value="1"/>
</dbReference>
<evidence type="ECO:0000256" key="3">
    <source>
        <dbReference type="ARBA" id="ARBA00012053"/>
    </source>
</evidence>
<dbReference type="InterPro" id="IPR013785">
    <property type="entry name" value="Aldolase_TIM"/>
</dbReference>
<comment type="pathway">
    <text evidence="1">Porphyrin-containing compound metabolism; protoporphyrin-IX biosynthesis; coproporphyrinogen-III from 5-aminolevulinate: step 1/4.</text>
</comment>
<accession>A0A382MQT3</accession>
<dbReference type="AlphaFoldDB" id="A0A382MQT3"/>
<keyword evidence="5" id="KW-0350">Heme biosynthesis</keyword>
<dbReference type="PANTHER" id="PTHR11458">
    <property type="entry name" value="DELTA-AMINOLEVULINIC ACID DEHYDRATASE"/>
    <property type="match status" value="1"/>
</dbReference>
<dbReference type="GO" id="GO:0006782">
    <property type="term" value="P:protoporphyrinogen IX biosynthetic process"/>
    <property type="evidence" value="ECO:0007669"/>
    <property type="project" value="UniProtKB-UniPathway"/>
</dbReference>
<keyword evidence="6" id="KW-0456">Lyase</keyword>
<dbReference type="Pfam" id="PF00490">
    <property type="entry name" value="ALAD"/>
    <property type="match status" value="1"/>
</dbReference>
<proteinExistence type="inferred from homology"/>
<dbReference type="NCBIfam" id="NF006762">
    <property type="entry name" value="PRK09283.1"/>
    <property type="match status" value="1"/>
</dbReference>
<name>A0A382MQT3_9ZZZZ</name>
<dbReference type="GO" id="GO:0008270">
    <property type="term" value="F:zinc ion binding"/>
    <property type="evidence" value="ECO:0007669"/>
    <property type="project" value="TreeGrafter"/>
</dbReference>
<comment type="catalytic activity">
    <reaction evidence="9">
        <text>2 5-aminolevulinate = porphobilinogen + 2 H2O + H(+)</text>
        <dbReference type="Rhea" id="RHEA:24064"/>
        <dbReference type="ChEBI" id="CHEBI:15377"/>
        <dbReference type="ChEBI" id="CHEBI:15378"/>
        <dbReference type="ChEBI" id="CHEBI:58126"/>
        <dbReference type="ChEBI" id="CHEBI:356416"/>
        <dbReference type="EC" id="4.2.1.24"/>
    </reaction>
</comment>
<dbReference type="PANTHER" id="PTHR11458:SF0">
    <property type="entry name" value="DELTA-AMINOLEVULINIC ACID DEHYDRATASE"/>
    <property type="match status" value="1"/>
</dbReference>
<evidence type="ECO:0000256" key="8">
    <source>
        <dbReference type="ARBA" id="ARBA00032837"/>
    </source>
</evidence>
<dbReference type="PRINTS" id="PR00144">
    <property type="entry name" value="DALDHYDRTASE"/>
</dbReference>
<dbReference type="SUPFAM" id="SSF51569">
    <property type="entry name" value="Aldolase"/>
    <property type="match status" value="1"/>
</dbReference>
<dbReference type="PIRSF" id="PIRSF001415">
    <property type="entry name" value="Porphbilin_synth"/>
    <property type="match status" value="1"/>
</dbReference>
<dbReference type="PROSITE" id="PS00169">
    <property type="entry name" value="D_ALA_DEHYDRATASE"/>
    <property type="match status" value="1"/>
</dbReference>
<keyword evidence="7" id="KW-0627">Porphyrin biosynthesis</keyword>
<reference evidence="10" key="1">
    <citation type="submission" date="2018-05" db="EMBL/GenBank/DDBJ databases">
        <authorList>
            <person name="Lanie J.A."/>
            <person name="Ng W.-L."/>
            <person name="Kazmierczak K.M."/>
            <person name="Andrzejewski T.M."/>
            <person name="Davidsen T.M."/>
            <person name="Wayne K.J."/>
            <person name="Tettelin H."/>
            <person name="Glass J.I."/>
            <person name="Rusch D."/>
            <person name="Podicherti R."/>
            <person name="Tsui H.-C.T."/>
            <person name="Winkler M.E."/>
        </authorList>
    </citation>
    <scope>NUCLEOTIDE SEQUENCE</scope>
</reference>
<evidence type="ECO:0000256" key="2">
    <source>
        <dbReference type="ARBA" id="ARBA00008055"/>
    </source>
</evidence>
<protein>
    <recommendedName>
        <fullName evidence="4">Delta-aminolevulinic acid dehydratase</fullName>
        <ecNumber evidence="3">4.2.1.24</ecNumber>
    </recommendedName>
    <alternativeName>
        <fullName evidence="8">Porphobilinogen synthase</fullName>
    </alternativeName>
</protein>
<dbReference type="GO" id="GO:0004655">
    <property type="term" value="F:porphobilinogen synthase activity"/>
    <property type="evidence" value="ECO:0007669"/>
    <property type="project" value="UniProtKB-EC"/>
</dbReference>
<organism evidence="10">
    <name type="scientific">marine metagenome</name>
    <dbReference type="NCBI Taxonomy" id="408172"/>
    <lineage>
        <taxon>unclassified sequences</taxon>
        <taxon>metagenomes</taxon>
        <taxon>ecological metagenomes</taxon>
    </lineage>
</organism>
<dbReference type="GO" id="GO:0005829">
    <property type="term" value="C:cytosol"/>
    <property type="evidence" value="ECO:0007669"/>
    <property type="project" value="TreeGrafter"/>
</dbReference>
<dbReference type="EC" id="4.2.1.24" evidence="3"/>
<comment type="similarity">
    <text evidence="2">Belongs to the ALAD family.</text>
</comment>
<evidence type="ECO:0000256" key="5">
    <source>
        <dbReference type="ARBA" id="ARBA00023133"/>
    </source>
</evidence>
<dbReference type="SMART" id="SM01004">
    <property type="entry name" value="ALAD"/>
    <property type="match status" value="1"/>
</dbReference>
<dbReference type="UniPathway" id="UPA00251">
    <property type="reaction ID" value="UER00318"/>
</dbReference>